<gene>
    <name evidence="4" type="ORF">IAC68_03820</name>
</gene>
<dbReference type="Gene3D" id="3.60.21.10">
    <property type="match status" value="1"/>
</dbReference>
<feature type="signal peptide" evidence="1">
    <location>
        <begin position="1"/>
        <end position="19"/>
    </location>
</feature>
<dbReference type="EMBL" id="JADINB010000084">
    <property type="protein sequence ID" value="MBO8429047.1"/>
    <property type="molecule type" value="Genomic_DNA"/>
</dbReference>
<proteinExistence type="predicted"/>
<dbReference type="Proteomes" id="UP000823635">
    <property type="component" value="Unassembled WGS sequence"/>
</dbReference>
<dbReference type="SUPFAM" id="SSF56300">
    <property type="entry name" value="Metallo-dependent phosphatases"/>
    <property type="match status" value="1"/>
</dbReference>
<dbReference type="GO" id="GO:0016787">
    <property type="term" value="F:hydrolase activity"/>
    <property type="evidence" value="ECO:0007669"/>
    <property type="project" value="InterPro"/>
</dbReference>
<feature type="chain" id="PRO_5039654989" evidence="1">
    <location>
        <begin position="20"/>
        <end position="621"/>
    </location>
</feature>
<dbReference type="InterPro" id="IPR015943">
    <property type="entry name" value="WD40/YVTN_repeat-like_dom_sf"/>
</dbReference>
<reference evidence="4" key="2">
    <citation type="journal article" date="2021" name="PeerJ">
        <title>Extensive microbial diversity within the chicken gut microbiome revealed by metagenomics and culture.</title>
        <authorList>
            <person name="Gilroy R."/>
            <person name="Ravi A."/>
            <person name="Getino M."/>
            <person name="Pursley I."/>
            <person name="Horton D.L."/>
            <person name="Alikhan N.F."/>
            <person name="Baker D."/>
            <person name="Gharbi K."/>
            <person name="Hall N."/>
            <person name="Watson M."/>
            <person name="Adriaenssens E.M."/>
            <person name="Foster-Nyarko E."/>
            <person name="Jarju S."/>
            <person name="Secka A."/>
            <person name="Antonio M."/>
            <person name="Oren A."/>
            <person name="Chaudhuri R.R."/>
            <person name="La Ragione R."/>
            <person name="Hildebrand F."/>
            <person name="Pallen M.J."/>
        </authorList>
    </citation>
    <scope>NUCLEOTIDE SEQUENCE</scope>
    <source>
        <strain evidence="4">15467</strain>
    </source>
</reference>
<evidence type="ECO:0000259" key="3">
    <source>
        <dbReference type="Pfam" id="PF13360"/>
    </source>
</evidence>
<dbReference type="InterPro" id="IPR002372">
    <property type="entry name" value="PQQ_rpt_dom"/>
</dbReference>
<dbReference type="InterPro" id="IPR004843">
    <property type="entry name" value="Calcineurin-like_PHP"/>
</dbReference>
<dbReference type="AlphaFoldDB" id="A0A9D9DJG0"/>
<feature type="domain" description="Pyrrolo-quinoline quinone repeat" evidence="3">
    <location>
        <begin position="285"/>
        <end position="408"/>
    </location>
</feature>
<evidence type="ECO:0000259" key="2">
    <source>
        <dbReference type="Pfam" id="PF00149"/>
    </source>
</evidence>
<dbReference type="InterPro" id="IPR029052">
    <property type="entry name" value="Metallo-depent_PP-like"/>
</dbReference>
<feature type="domain" description="Pyrrolo-quinoline quinone repeat" evidence="3">
    <location>
        <begin position="418"/>
        <end position="619"/>
    </location>
</feature>
<dbReference type="Gene3D" id="2.130.10.10">
    <property type="entry name" value="YVTN repeat-like/Quinoprotein amine dehydrogenase"/>
    <property type="match status" value="1"/>
</dbReference>
<sequence>MRRTVLAALLLLASLACRAENGVKITFAWLSDIHLNSFAYAREDFSDAIEDINNNPQIDFVVLSGDLTEFGDTREFMMLDTLLRELDRPYLMTTGNHDVNWSENGCTAFERLLGPTHFCTDIKGFRFIGCGAGPALRMGPPQIPREELVWLDSVITATPAQCPVIFINHFPIDESLCNAHEISQILAKGNIKCVLSGHLHVNRAYDAGGIPGVIGRSTLRRSDPAGGYNIVTIENDTISFRERTIKRETRPIWHAIALEMAQESGKKGIPAPDFSINAKFPQVREIWKICDVADIASRGAISGATYIYTNTAGEVHAVNAENGKPLWSLKSGNKIFSTPCISGDTVIITSCDGYVYAVGLEEGNLIWKYDTGYPIVATPAVADGIVYTGSGNGKFHAIDLENGTLVWECGGLSGYIEAKPATDSKNVYIGTWGAKFYAIDRRSGKVVWEFDTGKGRYFSPGACWPQVVPYMADGNRCSQVVVLSSDNFLRAFNPADGQILWASDQAAGRESMGISSDMKTVYIKGTRGSVTAADISSGRYSPLWSLEMPYKSDFVPTNIECGAQFLFIPTESGTIHAVRKDGSVTEWSRKLSHSAVTSLCNAGKNRLIANCMDGTVVCLEF</sequence>
<dbReference type="SUPFAM" id="SSF50998">
    <property type="entry name" value="Quinoprotein alcohol dehydrogenase-like"/>
    <property type="match status" value="1"/>
</dbReference>
<reference evidence="4" key="1">
    <citation type="submission" date="2020-10" db="EMBL/GenBank/DDBJ databases">
        <authorList>
            <person name="Gilroy R."/>
        </authorList>
    </citation>
    <scope>NUCLEOTIDE SEQUENCE</scope>
    <source>
        <strain evidence="4">15467</strain>
    </source>
</reference>
<dbReference type="InterPro" id="IPR018391">
    <property type="entry name" value="PQQ_b-propeller_rpt"/>
</dbReference>
<dbReference type="SMART" id="SM00564">
    <property type="entry name" value="PQQ"/>
    <property type="match status" value="5"/>
</dbReference>
<protein>
    <submittedName>
        <fullName evidence="4">PQQ-binding-like beta-propeller repeat protein</fullName>
    </submittedName>
</protein>
<accession>A0A9D9DJG0</accession>
<evidence type="ECO:0000313" key="4">
    <source>
        <dbReference type="EMBL" id="MBO8429047.1"/>
    </source>
</evidence>
<evidence type="ECO:0000313" key="5">
    <source>
        <dbReference type="Proteomes" id="UP000823635"/>
    </source>
</evidence>
<dbReference type="Pfam" id="PF00149">
    <property type="entry name" value="Metallophos"/>
    <property type="match status" value="1"/>
</dbReference>
<organism evidence="4 5">
    <name type="scientific">Candidatus Egerieousia excrementavium</name>
    <dbReference type="NCBI Taxonomy" id="2840778"/>
    <lineage>
        <taxon>Bacteria</taxon>
        <taxon>Pseudomonadati</taxon>
        <taxon>Bacteroidota</taxon>
        <taxon>Bacteroidia</taxon>
        <taxon>Bacteroidales</taxon>
        <taxon>Candidatus Egerieousia</taxon>
    </lineage>
</organism>
<dbReference type="PANTHER" id="PTHR34512:SF30">
    <property type="entry name" value="OUTER MEMBRANE PROTEIN ASSEMBLY FACTOR BAMB"/>
    <property type="match status" value="1"/>
</dbReference>
<comment type="caution">
    <text evidence="4">The sequence shown here is derived from an EMBL/GenBank/DDBJ whole genome shotgun (WGS) entry which is preliminary data.</text>
</comment>
<evidence type="ECO:0000256" key="1">
    <source>
        <dbReference type="SAM" id="SignalP"/>
    </source>
</evidence>
<dbReference type="Gene3D" id="2.40.10.480">
    <property type="match status" value="1"/>
</dbReference>
<dbReference type="PANTHER" id="PTHR34512">
    <property type="entry name" value="CELL SURFACE PROTEIN"/>
    <property type="match status" value="1"/>
</dbReference>
<name>A0A9D9DJG0_9BACT</name>
<dbReference type="PROSITE" id="PS51257">
    <property type="entry name" value="PROKAR_LIPOPROTEIN"/>
    <property type="match status" value="1"/>
</dbReference>
<dbReference type="InterPro" id="IPR011047">
    <property type="entry name" value="Quinoprotein_ADH-like_sf"/>
</dbReference>
<dbReference type="Pfam" id="PF13360">
    <property type="entry name" value="PQQ_2"/>
    <property type="match status" value="2"/>
</dbReference>
<keyword evidence="1" id="KW-0732">Signal</keyword>
<feature type="domain" description="Calcineurin-like phosphoesterase" evidence="2">
    <location>
        <begin position="26"/>
        <end position="201"/>
    </location>
</feature>